<keyword evidence="2" id="KW-1185">Reference proteome</keyword>
<comment type="caution">
    <text evidence="1">The sequence shown here is derived from an EMBL/GenBank/DDBJ whole genome shotgun (WGS) entry which is preliminary data.</text>
</comment>
<dbReference type="Proteomes" id="UP000738349">
    <property type="component" value="Unassembled WGS sequence"/>
</dbReference>
<dbReference type="Pfam" id="PF13374">
    <property type="entry name" value="TPR_10"/>
    <property type="match status" value="1"/>
</dbReference>
<gene>
    <name evidence="1" type="ORF">EDB81DRAFT_835034</name>
</gene>
<dbReference type="OrthoDB" id="5104720at2759"/>
<reference evidence="1" key="1">
    <citation type="journal article" date="2021" name="Nat. Commun.">
        <title>Genetic determinants of endophytism in the Arabidopsis root mycobiome.</title>
        <authorList>
            <person name="Mesny F."/>
            <person name="Miyauchi S."/>
            <person name="Thiergart T."/>
            <person name="Pickel B."/>
            <person name="Atanasova L."/>
            <person name="Karlsson M."/>
            <person name="Huettel B."/>
            <person name="Barry K.W."/>
            <person name="Haridas S."/>
            <person name="Chen C."/>
            <person name="Bauer D."/>
            <person name="Andreopoulos W."/>
            <person name="Pangilinan J."/>
            <person name="LaButti K."/>
            <person name="Riley R."/>
            <person name="Lipzen A."/>
            <person name="Clum A."/>
            <person name="Drula E."/>
            <person name="Henrissat B."/>
            <person name="Kohler A."/>
            <person name="Grigoriev I.V."/>
            <person name="Martin F.M."/>
            <person name="Hacquard S."/>
        </authorList>
    </citation>
    <scope>NUCLEOTIDE SEQUENCE</scope>
    <source>
        <strain evidence="1">MPI-CAGE-AT-0147</strain>
    </source>
</reference>
<evidence type="ECO:0000313" key="2">
    <source>
        <dbReference type="Proteomes" id="UP000738349"/>
    </source>
</evidence>
<sequence length="78" mass="8984">MNRRALDTQEKVLDREHPSTLTSVYNLIYLFHIQSRFSEADQLYERACSGYVEVLGSDHPTTRACVAHHCSLRDDMAN</sequence>
<dbReference type="InterPro" id="IPR011990">
    <property type="entry name" value="TPR-like_helical_dom_sf"/>
</dbReference>
<organism evidence="1 2">
    <name type="scientific">Dactylonectria macrodidyma</name>
    <dbReference type="NCBI Taxonomy" id="307937"/>
    <lineage>
        <taxon>Eukaryota</taxon>
        <taxon>Fungi</taxon>
        <taxon>Dikarya</taxon>
        <taxon>Ascomycota</taxon>
        <taxon>Pezizomycotina</taxon>
        <taxon>Sordariomycetes</taxon>
        <taxon>Hypocreomycetidae</taxon>
        <taxon>Hypocreales</taxon>
        <taxon>Nectriaceae</taxon>
        <taxon>Dactylonectria</taxon>
    </lineage>
</organism>
<feature type="non-terminal residue" evidence="1">
    <location>
        <position position="78"/>
    </location>
</feature>
<protein>
    <recommendedName>
        <fullName evidence="3">Kinesin light chain</fullName>
    </recommendedName>
</protein>
<accession>A0A9P9I5Y4</accession>
<dbReference type="Gene3D" id="1.25.40.10">
    <property type="entry name" value="Tetratricopeptide repeat domain"/>
    <property type="match status" value="1"/>
</dbReference>
<name>A0A9P9I5Y4_9HYPO</name>
<evidence type="ECO:0000313" key="1">
    <source>
        <dbReference type="EMBL" id="KAH7108976.1"/>
    </source>
</evidence>
<evidence type="ECO:0008006" key="3">
    <source>
        <dbReference type="Google" id="ProtNLM"/>
    </source>
</evidence>
<dbReference type="AlphaFoldDB" id="A0A9P9I5Y4"/>
<dbReference type="EMBL" id="JAGMUV010000056">
    <property type="protein sequence ID" value="KAH7108976.1"/>
    <property type="molecule type" value="Genomic_DNA"/>
</dbReference>
<proteinExistence type="predicted"/>